<feature type="compositionally biased region" description="Basic residues" evidence="7">
    <location>
        <begin position="198"/>
        <end position="208"/>
    </location>
</feature>
<reference evidence="10" key="1">
    <citation type="submission" date="2024-04" db="UniProtKB">
        <authorList>
            <consortium name="EnsemblMetazoa"/>
        </authorList>
    </citation>
    <scope>IDENTIFICATION</scope>
    <source>
        <strain evidence="10">EBRO</strain>
    </source>
</reference>
<dbReference type="PROSITE" id="PS00028">
    <property type="entry name" value="ZINC_FINGER_C2H2_1"/>
    <property type="match status" value="5"/>
</dbReference>
<feature type="region of interest" description="Disordered" evidence="7">
    <location>
        <begin position="181"/>
        <end position="208"/>
    </location>
</feature>
<feature type="binding site" evidence="6">
    <location>
        <position position="22"/>
    </location>
    <ligand>
        <name>Zn(2+)</name>
        <dbReference type="ChEBI" id="CHEBI:29105"/>
    </ligand>
</feature>
<dbReference type="PANTHER" id="PTHR24379:SF121">
    <property type="entry name" value="C2H2-TYPE DOMAIN-CONTAINING PROTEIN"/>
    <property type="match status" value="1"/>
</dbReference>
<dbReference type="Pfam" id="PF07776">
    <property type="entry name" value="zf-AD"/>
    <property type="match status" value="1"/>
</dbReference>
<protein>
    <recommendedName>
        <fullName evidence="12">Protein krueppel</fullName>
    </recommendedName>
</protein>
<evidence type="ECO:0000259" key="9">
    <source>
        <dbReference type="PROSITE" id="PS51915"/>
    </source>
</evidence>
<dbReference type="InterPro" id="IPR012934">
    <property type="entry name" value="Znf_AD"/>
</dbReference>
<keyword evidence="4 6" id="KW-0862">Zinc</keyword>
<keyword evidence="1 6" id="KW-0479">Metal-binding</keyword>
<feature type="domain" description="C2H2-type" evidence="8">
    <location>
        <begin position="236"/>
        <end position="264"/>
    </location>
</feature>
<keyword evidence="11" id="KW-1185">Reference proteome</keyword>
<dbReference type="Proteomes" id="UP000075880">
    <property type="component" value="Unassembled WGS sequence"/>
</dbReference>
<feature type="binding site" evidence="6">
    <location>
        <position position="66"/>
    </location>
    <ligand>
        <name>Zn(2+)</name>
        <dbReference type="ChEBI" id="CHEBI:29105"/>
    </ligand>
</feature>
<proteinExistence type="predicted"/>
<dbReference type="SUPFAM" id="SSF57667">
    <property type="entry name" value="beta-beta-alpha zinc fingers"/>
    <property type="match status" value="4"/>
</dbReference>
<dbReference type="Gene3D" id="3.30.160.60">
    <property type="entry name" value="Classic Zinc Finger"/>
    <property type="match status" value="4"/>
</dbReference>
<evidence type="ECO:0008006" key="12">
    <source>
        <dbReference type="Google" id="ProtNLM"/>
    </source>
</evidence>
<dbReference type="SMART" id="SM00868">
    <property type="entry name" value="zf-AD"/>
    <property type="match status" value="1"/>
</dbReference>
<keyword evidence="3 5" id="KW-0863">Zinc-finger</keyword>
<evidence type="ECO:0000256" key="4">
    <source>
        <dbReference type="ARBA" id="ARBA00022833"/>
    </source>
</evidence>
<dbReference type="GO" id="GO:0008270">
    <property type="term" value="F:zinc ion binding"/>
    <property type="evidence" value="ECO:0007669"/>
    <property type="project" value="UniProtKB-UniRule"/>
</dbReference>
<sequence length="416" mass="47312">MLVNKTYLLAMASSVGNVLDICRFCLCHNGLIPLPEATTSLLTIQDIEHFTGIQITDEEQSSFALCDKCCNILENSVAFRSTCLDNDIIFKQLFSVVLESVLDDAEVNESTARIEHSLCSVSADLHGATKDELLCNESEYEIGTEYSLFDDARSSTSESADAMEMMDAPNKKKSIQRRKLGMEGTLKTRNPSTTLDGKKKRKQRSKQRKPLCDICGKLVKGYREHVNDFHTHERKYACPHCPVKMANRTNMKTHVKLVHEKKITKSCELCGTGFIHPNTFLRHMATKHGIGKTYECKICSKSFGRDAYNYHMNKWHKAPQEVTCTICSKICSSRQMFRKHLRVHSTEQPYACRLCPKRFKTSTGRKVHELTHTGIRYACSFCEKSYSYQSLLNNHIRKEHADKIVTEENNSNLTGV</sequence>
<evidence type="ECO:0000256" key="1">
    <source>
        <dbReference type="ARBA" id="ARBA00022723"/>
    </source>
</evidence>
<dbReference type="PROSITE" id="PS50157">
    <property type="entry name" value="ZINC_FINGER_C2H2_2"/>
    <property type="match status" value="4"/>
</dbReference>
<organism evidence="10 11">
    <name type="scientific">Anopheles atroparvus</name>
    <name type="common">European mosquito</name>
    <dbReference type="NCBI Taxonomy" id="41427"/>
    <lineage>
        <taxon>Eukaryota</taxon>
        <taxon>Metazoa</taxon>
        <taxon>Ecdysozoa</taxon>
        <taxon>Arthropoda</taxon>
        <taxon>Hexapoda</taxon>
        <taxon>Insecta</taxon>
        <taxon>Pterygota</taxon>
        <taxon>Neoptera</taxon>
        <taxon>Endopterygota</taxon>
        <taxon>Diptera</taxon>
        <taxon>Nematocera</taxon>
        <taxon>Culicoidea</taxon>
        <taxon>Culicidae</taxon>
        <taxon>Anophelinae</taxon>
        <taxon>Anopheles</taxon>
    </lineage>
</organism>
<evidence type="ECO:0000256" key="7">
    <source>
        <dbReference type="SAM" id="MobiDB-lite"/>
    </source>
</evidence>
<feature type="domain" description="C2H2-type" evidence="8">
    <location>
        <begin position="350"/>
        <end position="377"/>
    </location>
</feature>
<feature type="domain" description="C2H2-type" evidence="8">
    <location>
        <begin position="377"/>
        <end position="403"/>
    </location>
</feature>
<evidence type="ECO:0000256" key="2">
    <source>
        <dbReference type="ARBA" id="ARBA00022737"/>
    </source>
</evidence>
<evidence type="ECO:0000256" key="3">
    <source>
        <dbReference type="ARBA" id="ARBA00022771"/>
    </source>
</evidence>
<feature type="binding site" evidence="6">
    <location>
        <position position="25"/>
    </location>
    <ligand>
        <name>Zn(2+)</name>
        <dbReference type="ChEBI" id="CHEBI:29105"/>
    </ligand>
</feature>
<dbReference type="GO" id="GO:0005634">
    <property type="term" value="C:nucleus"/>
    <property type="evidence" value="ECO:0007669"/>
    <property type="project" value="InterPro"/>
</dbReference>
<evidence type="ECO:0000256" key="5">
    <source>
        <dbReference type="PROSITE-ProRule" id="PRU00042"/>
    </source>
</evidence>
<dbReference type="FunFam" id="3.30.160.60:FF:002753">
    <property type="entry name" value="AGAP011403-PA"/>
    <property type="match status" value="1"/>
</dbReference>
<accession>A0AAG5DI80</accession>
<feature type="domain" description="C2H2-type" evidence="8">
    <location>
        <begin position="322"/>
        <end position="349"/>
    </location>
</feature>
<feature type="domain" description="ZAD" evidence="9">
    <location>
        <begin position="20"/>
        <end position="93"/>
    </location>
</feature>
<evidence type="ECO:0000313" key="11">
    <source>
        <dbReference type="Proteomes" id="UP000075880"/>
    </source>
</evidence>
<evidence type="ECO:0000259" key="8">
    <source>
        <dbReference type="PROSITE" id="PS50157"/>
    </source>
</evidence>
<dbReference type="InterPro" id="IPR036236">
    <property type="entry name" value="Znf_C2H2_sf"/>
</dbReference>
<feature type="binding site" evidence="6">
    <location>
        <position position="69"/>
    </location>
    <ligand>
        <name>Zn(2+)</name>
        <dbReference type="ChEBI" id="CHEBI:29105"/>
    </ligand>
</feature>
<keyword evidence="2" id="KW-0677">Repeat</keyword>
<dbReference type="PANTHER" id="PTHR24379">
    <property type="entry name" value="KRAB AND ZINC FINGER DOMAIN-CONTAINING"/>
    <property type="match status" value="1"/>
</dbReference>
<dbReference type="Pfam" id="PF00096">
    <property type="entry name" value="zf-C2H2"/>
    <property type="match status" value="3"/>
</dbReference>
<dbReference type="PROSITE" id="PS51915">
    <property type="entry name" value="ZAD"/>
    <property type="match status" value="1"/>
</dbReference>
<dbReference type="InterPro" id="IPR013087">
    <property type="entry name" value="Znf_C2H2_type"/>
</dbReference>
<dbReference type="SUPFAM" id="SSF57716">
    <property type="entry name" value="Glucocorticoid receptor-like (DNA-binding domain)"/>
    <property type="match status" value="1"/>
</dbReference>
<name>A0AAG5DI80_ANOAO</name>
<dbReference type="SMART" id="SM00355">
    <property type="entry name" value="ZnF_C2H2"/>
    <property type="match status" value="7"/>
</dbReference>
<dbReference type="EnsemblMetazoa" id="ENSAATROPT011729">
    <property type="protein sequence ID" value="ENSAATROPP010619"/>
    <property type="gene ID" value="ENSAATROPG009551"/>
</dbReference>
<evidence type="ECO:0000313" key="10">
    <source>
        <dbReference type="EnsemblMetazoa" id="ENSAATROPP010619"/>
    </source>
</evidence>
<evidence type="ECO:0000256" key="6">
    <source>
        <dbReference type="PROSITE-ProRule" id="PRU01263"/>
    </source>
</evidence>
<dbReference type="AlphaFoldDB" id="A0AAG5DI80"/>